<dbReference type="EMBL" id="CP032548">
    <property type="protein sequence ID" value="AZJ36658.1"/>
    <property type="molecule type" value="Genomic_DNA"/>
</dbReference>
<evidence type="ECO:0000313" key="3">
    <source>
        <dbReference type="Proteomes" id="UP000274593"/>
    </source>
</evidence>
<evidence type="ECO:0000313" key="1">
    <source>
        <dbReference type="EMBL" id="AZJ34410.1"/>
    </source>
</evidence>
<dbReference type="KEGG" id="tsig:D6T69_14395"/>
<name>A0A3Q8RQM7_9FLAO</name>
<accession>A0A3Q8RQM7</accession>
<dbReference type="AlphaFoldDB" id="A0A3Q8RQM7"/>
<dbReference type="Proteomes" id="UP000274593">
    <property type="component" value="Chromosome"/>
</dbReference>
<dbReference type="EMBL" id="CP032548">
    <property type="protein sequence ID" value="AZJ34410.1"/>
    <property type="molecule type" value="Genomic_DNA"/>
</dbReference>
<organism evidence="1 3">
    <name type="scientific">Tenacibaculum singaporense</name>
    <dbReference type="NCBI Taxonomy" id="2358479"/>
    <lineage>
        <taxon>Bacteria</taxon>
        <taxon>Pseudomonadati</taxon>
        <taxon>Bacteroidota</taxon>
        <taxon>Flavobacteriia</taxon>
        <taxon>Flavobacteriales</taxon>
        <taxon>Flavobacteriaceae</taxon>
        <taxon>Tenacibaculum</taxon>
    </lineage>
</organism>
<dbReference type="RefSeq" id="WP_125066254.1">
    <property type="nucleotide sequence ID" value="NZ_CP032548.1"/>
</dbReference>
<reference evidence="1 3" key="1">
    <citation type="submission" date="2018-09" db="EMBL/GenBank/DDBJ databases">
        <title>Insights into the microbiota of Asian seabass (Lates calcarifer) with tenacibaculosis symptoms and description of sp. nov. Tenacibaculum singaporense.</title>
        <authorList>
            <person name="Miyake S."/>
            <person name="Soh M."/>
            <person name="Azman M.N."/>
            <person name="Ngoh S.Y."/>
            <person name="Orban L."/>
        </authorList>
    </citation>
    <scope>NUCLEOTIDE SEQUENCE [LARGE SCALE GENOMIC DNA]</scope>
    <source>
        <strain evidence="1 3">DSM 106434</strain>
    </source>
</reference>
<evidence type="ECO:0000313" key="2">
    <source>
        <dbReference type="EMBL" id="AZJ36658.1"/>
    </source>
</evidence>
<proteinExistence type="predicted"/>
<sequence length="99" mass="11344">MKTIYHSEQFTDDFEINFSEKNDCKGVVKLEIHPHELSVPLLIKDGSGQRITAQAPFVINTNHPIVDGLIRFEFSEYPALTAVQTTPFKKAIVRYLYCE</sequence>
<gene>
    <name evidence="1" type="ORF">D6T69_02240</name>
    <name evidence="2" type="ORF">D6T69_14395</name>
</gene>
<protein>
    <submittedName>
        <fullName evidence="1">Uncharacterized protein</fullName>
    </submittedName>
</protein>
<keyword evidence="3" id="KW-1185">Reference proteome</keyword>
<dbReference type="KEGG" id="tsig:D6T69_02240"/>